<protein>
    <recommendedName>
        <fullName evidence="3">DUF2007 domain-containing protein</fullName>
    </recommendedName>
</protein>
<keyword evidence="2" id="KW-1185">Reference proteome</keyword>
<name>A0A4Z0H5C7_9BACI</name>
<sequence>MPIGNWFDQTQWELLFSTDDLNDYYGRLGTLKNEGIEVKTKTLSSGSAHGGGASIACIYQVFVRKPILHQASEALEM</sequence>
<evidence type="ECO:0000313" key="1">
    <source>
        <dbReference type="EMBL" id="TGB04446.1"/>
    </source>
</evidence>
<evidence type="ECO:0008006" key="3">
    <source>
        <dbReference type="Google" id="ProtNLM"/>
    </source>
</evidence>
<evidence type="ECO:0000313" key="2">
    <source>
        <dbReference type="Proteomes" id="UP000297982"/>
    </source>
</evidence>
<proteinExistence type="predicted"/>
<dbReference type="AlphaFoldDB" id="A0A4Z0H5C7"/>
<gene>
    <name evidence="1" type="ORF">E4663_05470</name>
</gene>
<dbReference type="EMBL" id="SRJC01000001">
    <property type="protein sequence ID" value="TGB04446.1"/>
    <property type="molecule type" value="Genomic_DNA"/>
</dbReference>
<comment type="caution">
    <text evidence="1">The sequence shown here is derived from an EMBL/GenBank/DDBJ whole genome shotgun (WGS) entry which is preliminary data.</text>
</comment>
<dbReference type="Proteomes" id="UP000297982">
    <property type="component" value="Unassembled WGS sequence"/>
</dbReference>
<dbReference type="RefSeq" id="WP_079479866.1">
    <property type="nucleotide sequence ID" value="NZ_FVYZ01000004.1"/>
</dbReference>
<accession>A0A4Z0H5C7</accession>
<reference evidence="1 2" key="1">
    <citation type="journal article" date="2003" name="Int. J. Syst. Evol. Microbiol.">
        <title>Halobacillus salinus sp. nov., isolated from a salt lake on the coast of the East Sea in Korea.</title>
        <authorList>
            <person name="Yoon J.H."/>
            <person name="Kang K.H."/>
            <person name="Park Y.H."/>
        </authorList>
    </citation>
    <scope>NUCLEOTIDE SEQUENCE [LARGE SCALE GENOMIC DNA]</scope>
    <source>
        <strain evidence="1 2">HSL-3</strain>
    </source>
</reference>
<organism evidence="1 2">
    <name type="scientific">Halobacillus salinus</name>
    <dbReference type="NCBI Taxonomy" id="192814"/>
    <lineage>
        <taxon>Bacteria</taxon>
        <taxon>Bacillati</taxon>
        <taxon>Bacillota</taxon>
        <taxon>Bacilli</taxon>
        <taxon>Bacillales</taxon>
        <taxon>Bacillaceae</taxon>
        <taxon>Halobacillus</taxon>
    </lineage>
</organism>
<dbReference type="STRING" id="192814.GCA_900166575_01498"/>